<dbReference type="GO" id="GO:0008017">
    <property type="term" value="F:microtubule binding"/>
    <property type="evidence" value="ECO:0007669"/>
    <property type="project" value="TreeGrafter"/>
</dbReference>
<dbReference type="GO" id="GO:0005930">
    <property type="term" value="C:axoneme"/>
    <property type="evidence" value="ECO:0007669"/>
    <property type="project" value="TreeGrafter"/>
</dbReference>
<dbReference type="Pfam" id="PF12366">
    <property type="entry name" value="Casc1_C"/>
    <property type="match status" value="1"/>
</dbReference>
<dbReference type="PANTHER" id="PTHR20929">
    <property type="entry name" value="LUNG ADENOMA SUSCEPTIBILITY 1-RELATED"/>
    <property type="match status" value="1"/>
</dbReference>
<evidence type="ECO:0000313" key="2">
    <source>
        <dbReference type="EMBL" id="CAD7416701.1"/>
    </source>
</evidence>
<dbReference type="AlphaFoldDB" id="A0A7R9HC30"/>
<sequence length="151" mass="17274">MVTNMNRVHGNKICLSQLQNGATDALQNIVGIFYAPYKLFKLMSRGGVDLFPPFDAMCYVEGDASKHHEAEDHLYHTMAILSTTHNFSWSRWNLLAGRRNMVLQMREFKDRKKLTNYNILHVTPLKACFVDCTEVSQAFTEQGVQGMKVET</sequence>
<dbReference type="GO" id="GO:0048487">
    <property type="term" value="F:beta-tubulin binding"/>
    <property type="evidence" value="ECO:0007669"/>
    <property type="project" value="TreeGrafter"/>
</dbReference>
<accession>A0A7R9HC30</accession>
<reference evidence="2" key="1">
    <citation type="submission" date="2020-11" db="EMBL/GenBank/DDBJ databases">
        <authorList>
            <person name="Tran Van P."/>
        </authorList>
    </citation>
    <scope>NUCLEOTIDE SEQUENCE</scope>
</reference>
<feature type="domain" description="CASC1 C-terminal" evidence="1">
    <location>
        <begin position="41"/>
        <end position="136"/>
    </location>
</feature>
<organism evidence="2">
    <name type="scientific">Timema poppense</name>
    <name type="common">Walking stick</name>
    <dbReference type="NCBI Taxonomy" id="170557"/>
    <lineage>
        <taxon>Eukaryota</taxon>
        <taxon>Metazoa</taxon>
        <taxon>Ecdysozoa</taxon>
        <taxon>Arthropoda</taxon>
        <taxon>Hexapoda</taxon>
        <taxon>Insecta</taxon>
        <taxon>Pterygota</taxon>
        <taxon>Neoptera</taxon>
        <taxon>Polyneoptera</taxon>
        <taxon>Phasmatodea</taxon>
        <taxon>Timematodea</taxon>
        <taxon>Timematoidea</taxon>
        <taxon>Timematidae</taxon>
        <taxon>Timema</taxon>
    </lineage>
</organism>
<dbReference type="EMBL" id="OD011707">
    <property type="protein sequence ID" value="CAD7416701.1"/>
    <property type="molecule type" value="Genomic_DNA"/>
</dbReference>
<dbReference type="InterPro" id="IPR023247">
    <property type="entry name" value="IC97/Dnai7-like"/>
</dbReference>
<dbReference type="PANTHER" id="PTHR20929:SF11">
    <property type="entry name" value="DYNEIN AXONEMAL INTERMEDIATE CHAIN 7"/>
    <property type="match status" value="1"/>
</dbReference>
<evidence type="ECO:0000259" key="1">
    <source>
        <dbReference type="Pfam" id="PF12366"/>
    </source>
</evidence>
<gene>
    <name evidence="2" type="ORF">TPSB3V08_LOCUS11240</name>
</gene>
<protein>
    <recommendedName>
        <fullName evidence="1">CASC1 C-terminal domain-containing protein</fullName>
    </recommendedName>
</protein>
<name>A0A7R9HC30_TIMPO</name>
<proteinExistence type="predicted"/>
<dbReference type="InterPro" id="IPR022110">
    <property type="entry name" value="CASC1_C"/>
</dbReference>